<reference evidence="1" key="1">
    <citation type="submission" date="2021-06" db="EMBL/GenBank/DDBJ databases">
        <authorList>
            <person name="Kallberg Y."/>
            <person name="Tangrot J."/>
            <person name="Rosling A."/>
        </authorList>
    </citation>
    <scope>NUCLEOTIDE SEQUENCE</scope>
    <source>
        <strain evidence="1">CL356</strain>
    </source>
</reference>
<dbReference type="Proteomes" id="UP000789525">
    <property type="component" value="Unassembled WGS sequence"/>
</dbReference>
<accession>A0ACA9ND36</accession>
<keyword evidence="2" id="KW-1185">Reference proteome</keyword>
<comment type="caution">
    <text evidence="1">The sequence shown here is derived from an EMBL/GenBank/DDBJ whole genome shotgun (WGS) entry which is preliminary data.</text>
</comment>
<evidence type="ECO:0000313" key="1">
    <source>
        <dbReference type="EMBL" id="CAG8648251.1"/>
    </source>
</evidence>
<proteinExistence type="predicted"/>
<evidence type="ECO:0000313" key="2">
    <source>
        <dbReference type="Proteomes" id="UP000789525"/>
    </source>
</evidence>
<gene>
    <name evidence="1" type="ORF">ACOLOM_LOCUS8162</name>
</gene>
<dbReference type="EMBL" id="CAJVPT010020458">
    <property type="protein sequence ID" value="CAG8648251.1"/>
    <property type="molecule type" value="Genomic_DNA"/>
</dbReference>
<sequence>MSVIAKFFSTLKESRKIVRDLLNLPNHNNTQANKFTKNDVEAFRVKIQPASEDHVIPNEVVKEIPEKYVCPRINRDMLDKAEFKVQEISDFSDRKVRTFFYKLHNVTRNIPGIPESRTDDLVFNLLNISGLDDWPLNIS</sequence>
<protein>
    <submittedName>
        <fullName evidence="1">2646_t:CDS:1</fullName>
    </submittedName>
</protein>
<name>A0ACA9ND36_9GLOM</name>
<organism evidence="1 2">
    <name type="scientific">Acaulospora colombiana</name>
    <dbReference type="NCBI Taxonomy" id="27376"/>
    <lineage>
        <taxon>Eukaryota</taxon>
        <taxon>Fungi</taxon>
        <taxon>Fungi incertae sedis</taxon>
        <taxon>Mucoromycota</taxon>
        <taxon>Glomeromycotina</taxon>
        <taxon>Glomeromycetes</taxon>
        <taxon>Diversisporales</taxon>
        <taxon>Acaulosporaceae</taxon>
        <taxon>Acaulospora</taxon>
    </lineage>
</organism>